<dbReference type="Proteomes" id="UP000243077">
    <property type="component" value="Chromosome"/>
</dbReference>
<keyword evidence="3" id="KW-1185">Reference proteome</keyword>
<sequence>MAASVGVFATGMTWEESPVIARTVDLVHWAVGANDYTDFHFDSEAAQSRGFDGPVVNGPWKARAMKAFLEARAEPHDVLFDVIDIDYRLPDVVNRELVFAFEVLDAQSDSQGNLRAEIAGEVRNPVGEVTTKANLKVVVATSLETDELPLDATKDALSMGKAHGPFTYTLHHSDFLRYQQISGRPADEVDDVMPAAFFGAIDPVERRDLDLDSFLLEIPLTKVGGGNAFNEVSYERPIRAGEVLTVMTTYTDVFEKKGRSSRLFFRVRENVYRDEKGEKVAVSTNGHVIAYASEGAQK</sequence>
<evidence type="ECO:0000313" key="3">
    <source>
        <dbReference type="Proteomes" id="UP000243077"/>
    </source>
</evidence>
<dbReference type="SUPFAM" id="SSF54637">
    <property type="entry name" value="Thioesterase/thiol ester dehydrase-isomerase"/>
    <property type="match status" value="2"/>
</dbReference>
<proteinExistence type="predicted"/>
<evidence type="ECO:0000313" key="2">
    <source>
        <dbReference type="EMBL" id="AVG24231.1"/>
    </source>
</evidence>
<dbReference type="Gene3D" id="3.10.129.10">
    <property type="entry name" value="Hotdog Thioesterase"/>
    <property type="match status" value="2"/>
</dbReference>
<evidence type="ECO:0000259" key="1">
    <source>
        <dbReference type="Pfam" id="PF13452"/>
    </source>
</evidence>
<protein>
    <submittedName>
        <fullName evidence="2">Dehydratase alpha subunit</fullName>
    </submittedName>
</protein>
<organism evidence="2 3">
    <name type="scientific">Pontimonas salivibrio</name>
    <dbReference type="NCBI Taxonomy" id="1159327"/>
    <lineage>
        <taxon>Bacteria</taxon>
        <taxon>Bacillati</taxon>
        <taxon>Actinomycetota</taxon>
        <taxon>Actinomycetes</taxon>
        <taxon>Micrococcales</taxon>
        <taxon>Microbacteriaceae</taxon>
        <taxon>Pontimonas</taxon>
    </lineage>
</organism>
<feature type="domain" description="FAS1-like dehydratase" evidence="1">
    <location>
        <begin position="193"/>
        <end position="281"/>
    </location>
</feature>
<name>A0A2L2BRE4_9MICO</name>
<reference evidence="2 3" key="1">
    <citation type="submission" date="2018-02" db="EMBL/GenBank/DDBJ databases">
        <title>Complete genome of the streamlined marine actinobacterium Pontimonas salivibrio CL-TW6 adapted to coastal planktonic lifestype.</title>
        <authorList>
            <person name="Cho B.C."/>
            <person name="Hardies S.C."/>
            <person name="Jang G.I."/>
            <person name="Hwang C.Y."/>
        </authorList>
    </citation>
    <scope>NUCLEOTIDE SEQUENCE [LARGE SCALE GENOMIC DNA]</scope>
    <source>
        <strain evidence="2 3">CL-TW6</strain>
    </source>
</reference>
<gene>
    <name evidence="2" type="ORF">C3B54_111281</name>
</gene>
<dbReference type="Pfam" id="PF13452">
    <property type="entry name" value="FAS1_DH_region"/>
    <property type="match status" value="1"/>
</dbReference>
<dbReference type="InterPro" id="IPR039569">
    <property type="entry name" value="FAS1-like_DH_region"/>
</dbReference>
<dbReference type="OrthoDB" id="7183822at2"/>
<dbReference type="AlphaFoldDB" id="A0A2L2BRE4"/>
<dbReference type="RefSeq" id="WP_104913738.1">
    <property type="nucleotide sequence ID" value="NZ_CP026923.1"/>
</dbReference>
<dbReference type="InterPro" id="IPR029069">
    <property type="entry name" value="HotDog_dom_sf"/>
</dbReference>
<dbReference type="KEGG" id="psai:C3B54_111281"/>
<accession>A0A2L2BRE4</accession>
<dbReference type="EMBL" id="CP026923">
    <property type="protein sequence ID" value="AVG24231.1"/>
    <property type="molecule type" value="Genomic_DNA"/>
</dbReference>